<gene>
    <name evidence="3" type="primary">LOC103325469</name>
</gene>
<feature type="compositionally biased region" description="Basic and acidic residues" evidence="1">
    <location>
        <begin position="1"/>
        <end position="10"/>
    </location>
</feature>
<dbReference type="PANTHER" id="PTHR48478:SF1">
    <property type="entry name" value="LECTIN-LIKE"/>
    <property type="match status" value="1"/>
</dbReference>
<evidence type="ECO:0000313" key="3">
    <source>
        <dbReference type="RefSeq" id="XP_016648195.1"/>
    </source>
</evidence>
<evidence type="ECO:0000256" key="1">
    <source>
        <dbReference type="SAM" id="MobiDB-lite"/>
    </source>
</evidence>
<dbReference type="RefSeq" id="XP_016648195.1">
    <property type="nucleotide sequence ID" value="XM_016792709.1"/>
</dbReference>
<dbReference type="Proteomes" id="UP000694861">
    <property type="component" value="Linkage group LG3"/>
</dbReference>
<organism evidence="2 3">
    <name type="scientific">Prunus mume</name>
    <name type="common">Japanese apricot</name>
    <name type="synonym">Armeniaca mume</name>
    <dbReference type="NCBI Taxonomy" id="102107"/>
    <lineage>
        <taxon>Eukaryota</taxon>
        <taxon>Viridiplantae</taxon>
        <taxon>Streptophyta</taxon>
        <taxon>Embryophyta</taxon>
        <taxon>Tracheophyta</taxon>
        <taxon>Spermatophyta</taxon>
        <taxon>Magnoliopsida</taxon>
        <taxon>eudicotyledons</taxon>
        <taxon>Gunneridae</taxon>
        <taxon>Pentapetalae</taxon>
        <taxon>rosids</taxon>
        <taxon>fabids</taxon>
        <taxon>Rosales</taxon>
        <taxon>Rosaceae</taxon>
        <taxon>Amygdaloideae</taxon>
        <taxon>Amygdaleae</taxon>
        <taxon>Prunus</taxon>
    </lineage>
</organism>
<protein>
    <submittedName>
        <fullName evidence="3">Protein PHLOEM PROTEIN 2-LIKE A1-like</fullName>
    </submittedName>
</protein>
<sequence length="222" mass="24804">MTNQTLDRRSVLKRWGGAVLKRQRPSEQPSNNKPGEKVTEAKPAPNPPQPSEQPSNNKPEEKPEPAPNPLRPSEQPSNNKPEEKQQLPENYEAIVRDADSLIGKSSVENLLEQLHAGITLNHKRKYWVDKKSNNCFMVYARDLSISWAEDDRNRLWPSLQETSGVVIDAAELINECWLEVHGKFKTTKLSPGPLYEVVFVVKLKASADGGDVPVNVSPTLPG</sequence>
<reference evidence="2" key="1">
    <citation type="journal article" date="2012" name="Nat. Commun.">
        <title>The genome of Prunus mume.</title>
        <authorList>
            <person name="Zhang Q."/>
            <person name="Chen W."/>
            <person name="Sun L."/>
            <person name="Zhao F."/>
            <person name="Huang B."/>
            <person name="Yang W."/>
            <person name="Tao Y."/>
            <person name="Wang J."/>
            <person name="Yuan Z."/>
            <person name="Fan G."/>
            <person name="Xing Z."/>
            <person name="Han C."/>
            <person name="Pan H."/>
            <person name="Zhong X."/>
            <person name="Shi W."/>
            <person name="Liang X."/>
            <person name="Du D."/>
            <person name="Sun F."/>
            <person name="Xu Z."/>
            <person name="Hao R."/>
            <person name="Lv T."/>
            <person name="Lv Y."/>
            <person name="Zheng Z."/>
            <person name="Sun M."/>
            <person name="Luo L."/>
            <person name="Cai M."/>
            <person name="Gao Y."/>
            <person name="Wang J."/>
            <person name="Yin Y."/>
            <person name="Xu X."/>
            <person name="Cheng T."/>
            <person name="Wang J."/>
        </authorList>
    </citation>
    <scope>NUCLEOTIDE SEQUENCE [LARGE SCALE GENOMIC DNA]</scope>
</reference>
<name>A0ABM1LLB8_PRUMU</name>
<dbReference type="InterPro" id="IPR052147">
    <property type="entry name" value="PP2-like/Lectin"/>
</dbReference>
<evidence type="ECO:0000313" key="2">
    <source>
        <dbReference type="Proteomes" id="UP000694861"/>
    </source>
</evidence>
<dbReference type="InterPro" id="IPR025886">
    <property type="entry name" value="PP2-like"/>
</dbReference>
<dbReference type="PANTHER" id="PTHR48478">
    <property type="entry name" value="LECTIN-LIKE"/>
    <property type="match status" value="1"/>
</dbReference>
<reference evidence="3" key="2">
    <citation type="submission" date="2025-08" db="UniProtKB">
        <authorList>
            <consortium name="RefSeq"/>
        </authorList>
    </citation>
    <scope>IDENTIFICATION</scope>
</reference>
<dbReference type="Pfam" id="PF14299">
    <property type="entry name" value="PP2"/>
    <property type="match status" value="1"/>
</dbReference>
<feature type="region of interest" description="Disordered" evidence="1">
    <location>
        <begin position="1"/>
        <end position="88"/>
    </location>
</feature>
<dbReference type="GeneID" id="103325469"/>
<keyword evidence="2" id="KW-1185">Reference proteome</keyword>
<accession>A0ABM1LLB8</accession>
<proteinExistence type="predicted"/>